<evidence type="ECO:0000313" key="3">
    <source>
        <dbReference type="Proteomes" id="UP001526143"/>
    </source>
</evidence>
<feature type="transmembrane region" description="Helical" evidence="1">
    <location>
        <begin position="31"/>
        <end position="49"/>
    </location>
</feature>
<dbReference type="Proteomes" id="UP001526143">
    <property type="component" value="Unassembled WGS sequence"/>
</dbReference>
<organism evidence="2 3">
    <name type="scientific">Plectonema radiosum NIES-515</name>
    <dbReference type="NCBI Taxonomy" id="2986073"/>
    <lineage>
        <taxon>Bacteria</taxon>
        <taxon>Bacillati</taxon>
        <taxon>Cyanobacteriota</taxon>
        <taxon>Cyanophyceae</taxon>
        <taxon>Oscillatoriophycideae</taxon>
        <taxon>Oscillatoriales</taxon>
        <taxon>Microcoleaceae</taxon>
        <taxon>Plectonema</taxon>
    </lineage>
</organism>
<dbReference type="RefSeq" id="WP_263746717.1">
    <property type="nucleotide sequence ID" value="NZ_JAOWRF010000242.1"/>
</dbReference>
<keyword evidence="1" id="KW-1133">Transmembrane helix</keyword>
<dbReference type="EMBL" id="JAOWRF010000242">
    <property type="protein sequence ID" value="MCV3215129.1"/>
    <property type="molecule type" value="Genomic_DNA"/>
</dbReference>
<accession>A0ABT3B186</accession>
<evidence type="ECO:0000313" key="2">
    <source>
        <dbReference type="EMBL" id="MCV3215129.1"/>
    </source>
</evidence>
<reference evidence="2 3" key="1">
    <citation type="submission" date="2022-10" db="EMBL/GenBank/DDBJ databases">
        <title>Identification of biosynthetic pathway for the production of the potent trypsin inhibitor radiosumin.</title>
        <authorList>
            <person name="Fewer D.P."/>
            <person name="Delbaje E."/>
            <person name="Ouyang X."/>
            <person name="Agostino P.D."/>
            <person name="Wahlsten M."/>
            <person name="Jokela J."/>
            <person name="Permi P."/>
            <person name="Haapaniemi E."/>
            <person name="Koistinen H."/>
        </authorList>
    </citation>
    <scope>NUCLEOTIDE SEQUENCE [LARGE SCALE GENOMIC DNA]</scope>
    <source>
        <strain evidence="2 3">NIES-515</strain>
    </source>
</reference>
<protein>
    <submittedName>
        <fullName evidence="2">Uncharacterized protein</fullName>
    </submittedName>
</protein>
<proteinExistence type="predicted"/>
<keyword evidence="3" id="KW-1185">Reference proteome</keyword>
<evidence type="ECO:0000256" key="1">
    <source>
        <dbReference type="SAM" id="Phobius"/>
    </source>
</evidence>
<sequence>MNKTLLSILIFAFLLLFIVSPFAGLASLMLVLLVGAFFSLVGNIFQAIIGTNSNSQPQKEAHD</sequence>
<keyword evidence="1" id="KW-0812">Transmembrane</keyword>
<keyword evidence="1" id="KW-0472">Membrane</keyword>
<name>A0ABT3B186_9CYAN</name>
<gene>
    <name evidence="2" type="ORF">OGM63_16690</name>
</gene>
<comment type="caution">
    <text evidence="2">The sequence shown here is derived from an EMBL/GenBank/DDBJ whole genome shotgun (WGS) entry which is preliminary data.</text>
</comment>